<keyword evidence="1" id="KW-0472">Membrane</keyword>
<evidence type="ECO:0000313" key="3">
    <source>
        <dbReference type="Proteomes" id="UP000430519"/>
    </source>
</evidence>
<keyword evidence="1" id="KW-0812">Transmembrane</keyword>
<feature type="transmembrane region" description="Helical" evidence="1">
    <location>
        <begin position="66"/>
        <end position="85"/>
    </location>
</feature>
<accession>A0A6I4YN52</accession>
<keyword evidence="3" id="KW-1185">Reference proteome</keyword>
<dbReference type="Proteomes" id="UP000430519">
    <property type="component" value="Unassembled WGS sequence"/>
</dbReference>
<evidence type="ECO:0000256" key="1">
    <source>
        <dbReference type="SAM" id="Phobius"/>
    </source>
</evidence>
<dbReference type="EMBL" id="WVHK01000082">
    <property type="protein sequence ID" value="MXV21234.1"/>
    <property type="molecule type" value="Genomic_DNA"/>
</dbReference>
<keyword evidence="1" id="KW-1133">Transmembrane helix</keyword>
<name>A0A6I4YN52_9DEIO</name>
<proteinExistence type="predicted"/>
<reference evidence="2 3" key="1">
    <citation type="submission" date="2019-11" db="EMBL/GenBank/DDBJ databases">
        <title>Genome sequence of Deinococcus xianganensis Y35, AI-2 producing algicidal bacterium, isolated from lake water.</title>
        <authorList>
            <person name="Li Y."/>
        </authorList>
    </citation>
    <scope>NUCLEOTIDE SEQUENCE [LARGE SCALE GENOMIC DNA]</scope>
    <source>
        <strain evidence="2 3">Y35</strain>
    </source>
</reference>
<evidence type="ECO:0000313" key="2">
    <source>
        <dbReference type="EMBL" id="MXV21234.1"/>
    </source>
</evidence>
<dbReference type="RefSeq" id="WP_160981382.1">
    <property type="nucleotide sequence ID" value="NZ_WVHK01000082.1"/>
</dbReference>
<feature type="transmembrane region" description="Helical" evidence="1">
    <location>
        <begin position="20"/>
        <end position="46"/>
    </location>
</feature>
<gene>
    <name evidence="2" type="ORF">GLX28_16530</name>
</gene>
<comment type="caution">
    <text evidence="2">The sequence shown here is derived from an EMBL/GenBank/DDBJ whole genome shotgun (WGS) entry which is preliminary data.</text>
</comment>
<organism evidence="2 3">
    <name type="scientific">Deinococcus xianganensis</name>
    <dbReference type="NCBI Taxonomy" id="1507289"/>
    <lineage>
        <taxon>Bacteria</taxon>
        <taxon>Thermotogati</taxon>
        <taxon>Deinococcota</taxon>
        <taxon>Deinococci</taxon>
        <taxon>Deinococcales</taxon>
        <taxon>Deinococcaceae</taxon>
        <taxon>Deinococcus</taxon>
    </lineage>
</organism>
<sequence length="123" mass="13204">MRALKKKAQDVPPQRRLGLIVLVGRLALASSAIYVWITHGVVTLPVALLKGAVFVSGVVGIGVDEALLWVAVGVAIVATVVLACTKGPLALMDMQPKEEPVLRSWREVVRRAYSALCRRPPQG</sequence>
<protein>
    <submittedName>
        <fullName evidence="2">Uncharacterized protein</fullName>
    </submittedName>
</protein>
<dbReference type="AlphaFoldDB" id="A0A6I4YN52"/>